<feature type="region of interest" description="Disordered" evidence="1">
    <location>
        <begin position="28"/>
        <end position="49"/>
    </location>
</feature>
<sequence>MTGVALAATPILPDAAIATTAVRAALETSTAPSKATPSKAPAAATSEANTPVPPAVAAFQQAVAPRVNTVASQVALANTAKQATVVKTTAKTTATKTTASKTATTTKTAASAKTSTTTKVTTNAKASTSAKSTATTASAKKTVVPTPAQVRQTSIARVQQTASLNATGRSTVVRATAYNSLANQTDSTPFVTATGTRTRFGVIALSRDLLRLFPYGTRVRLEDLSGQYSNMLRNQIFIVEDTMHPRKANTIDVWMSSRSQALQWGARTVRITALR</sequence>
<dbReference type="EMBL" id="QJSX01000004">
    <property type="protein sequence ID" value="PYE54894.1"/>
    <property type="molecule type" value="Genomic_DNA"/>
</dbReference>
<feature type="region of interest" description="Disordered" evidence="1">
    <location>
        <begin position="91"/>
        <end position="151"/>
    </location>
</feature>
<comment type="caution">
    <text evidence="2">The sequence shown here is derived from an EMBL/GenBank/DDBJ whole genome shotgun (WGS) entry which is preliminary data.</text>
</comment>
<evidence type="ECO:0000313" key="2">
    <source>
        <dbReference type="EMBL" id="PYE54894.1"/>
    </source>
</evidence>
<dbReference type="Proteomes" id="UP000248326">
    <property type="component" value="Unassembled WGS sequence"/>
</dbReference>
<feature type="compositionally biased region" description="Low complexity" evidence="1">
    <location>
        <begin position="91"/>
        <end position="144"/>
    </location>
</feature>
<gene>
    <name evidence="2" type="ORF">DES52_104165</name>
</gene>
<protein>
    <submittedName>
        <fullName evidence="2">3D (Asp-Asp-Asp) domain-containing protein</fullName>
    </submittedName>
</protein>
<organism evidence="2 3">
    <name type="scientific">Deinococcus yavapaiensis KR-236</name>
    <dbReference type="NCBI Taxonomy" id="694435"/>
    <lineage>
        <taxon>Bacteria</taxon>
        <taxon>Thermotogati</taxon>
        <taxon>Deinococcota</taxon>
        <taxon>Deinococci</taxon>
        <taxon>Deinococcales</taxon>
        <taxon>Deinococcaceae</taxon>
        <taxon>Deinococcus</taxon>
    </lineage>
</organism>
<dbReference type="AlphaFoldDB" id="A0A318SC74"/>
<reference evidence="2 3" key="1">
    <citation type="submission" date="2018-06" db="EMBL/GenBank/DDBJ databases">
        <title>Genomic Encyclopedia of Type Strains, Phase IV (KMG-IV): sequencing the most valuable type-strain genomes for metagenomic binning, comparative biology and taxonomic classification.</title>
        <authorList>
            <person name="Goeker M."/>
        </authorList>
    </citation>
    <scope>NUCLEOTIDE SEQUENCE [LARGE SCALE GENOMIC DNA]</scope>
    <source>
        <strain evidence="2 3">DSM 18048</strain>
    </source>
</reference>
<feature type="compositionally biased region" description="Low complexity" evidence="1">
    <location>
        <begin position="28"/>
        <end position="48"/>
    </location>
</feature>
<evidence type="ECO:0000256" key="1">
    <source>
        <dbReference type="SAM" id="MobiDB-lite"/>
    </source>
</evidence>
<proteinExistence type="predicted"/>
<evidence type="ECO:0000313" key="3">
    <source>
        <dbReference type="Proteomes" id="UP000248326"/>
    </source>
</evidence>
<dbReference type="CDD" id="cd22784">
    <property type="entry name" value="DPBB_MltA_YuiC-like"/>
    <property type="match status" value="1"/>
</dbReference>
<keyword evidence="3" id="KW-1185">Reference proteome</keyword>
<name>A0A318SC74_9DEIO</name>
<accession>A0A318SC74</accession>